<keyword evidence="2" id="KW-1185">Reference proteome</keyword>
<sequence>MDNDSDYNYAEAQPPRTLDLHASQTQRRRKFSAVLGCGMLLAVLSSIALVQKPDAHEPAQRAAAPSTRDTSHTEAFRKICQVSYEVSSLPFSPGASWPTLDEFLSIDVSEPPFVMSDPEAAASSFKQQEKAVLLGWVTAYERLLGEDDSSVDGADGYQYWPSGDGGMRRTANAMVAAATTLQDADARAMYLYELLPKMTEAGNAAIARRRGTSSSPSSSSIAFSGQVFVQAGESSISDLAARHKQGFDRLRRSMATSAVDRGLRARQVLRFLRSSDDSLETHRFEANAELERIDPGLKAITHLASTTDEKEDEEVWMTSWVKNKGALAGYIKNHMSKWLVLAPVRGIEAGDVQDRDTGEDIRHVPGTFPALPPNTPPTSSSPPAGEDKTPTETATARPVNTGTSPTEDEAETEVARRLFSQFQLSNGPAQRPSWGTRTDLDPAAFGSYVSFVEATAREKGNIPEMMAARASQPPDGTVDAGWYAWYRESKGHGKQRRS</sequence>
<comment type="caution">
    <text evidence="1">The sequence shown here is derived from an EMBL/GenBank/DDBJ whole genome shotgun (WGS) entry which is preliminary data.</text>
</comment>
<proteinExistence type="predicted"/>
<dbReference type="EMBL" id="VUJX02000018">
    <property type="protein sequence ID" value="KAL0929350.1"/>
    <property type="molecule type" value="Genomic_DNA"/>
</dbReference>
<protein>
    <submittedName>
        <fullName evidence="1">Uncharacterized protein</fullName>
    </submittedName>
</protein>
<gene>
    <name evidence="1" type="ORF">CTRU02_215706</name>
</gene>
<evidence type="ECO:0000313" key="2">
    <source>
        <dbReference type="Proteomes" id="UP000805649"/>
    </source>
</evidence>
<dbReference type="Proteomes" id="UP000805649">
    <property type="component" value="Unassembled WGS sequence"/>
</dbReference>
<reference evidence="1 2" key="1">
    <citation type="journal article" date="2020" name="Phytopathology">
        <title>Genome Sequence Resources of Colletotrichum truncatum, C. plurivorum, C. musicola, and C. sojae: Four Species Pathogenic to Soybean (Glycine max).</title>
        <authorList>
            <person name="Rogerio F."/>
            <person name="Boufleur T.R."/>
            <person name="Ciampi-Guillardi M."/>
            <person name="Sukno S.A."/>
            <person name="Thon M.R."/>
            <person name="Massola Junior N.S."/>
            <person name="Baroncelli R."/>
        </authorList>
    </citation>
    <scope>NUCLEOTIDE SEQUENCE [LARGE SCALE GENOMIC DNA]</scope>
    <source>
        <strain evidence="1 2">CMES1059</strain>
    </source>
</reference>
<name>A0ACC3YC09_COLTU</name>
<organism evidence="1 2">
    <name type="scientific">Colletotrichum truncatum</name>
    <name type="common">Anthracnose fungus</name>
    <name type="synonym">Colletotrichum capsici</name>
    <dbReference type="NCBI Taxonomy" id="5467"/>
    <lineage>
        <taxon>Eukaryota</taxon>
        <taxon>Fungi</taxon>
        <taxon>Dikarya</taxon>
        <taxon>Ascomycota</taxon>
        <taxon>Pezizomycotina</taxon>
        <taxon>Sordariomycetes</taxon>
        <taxon>Hypocreomycetidae</taxon>
        <taxon>Glomerellales</taxon>
        <taxon>Glomerellaceae</taxon>
        <taxon>Colletotrichum</taxon>
        <taxon>Colletotrichum truncatum species complex</taxon>
    </lineage>
</organism>
<evidence type="ECO:0000313" key="1">
    <source>
        <dbReference type="EMBL" id="KAL0929350.1"/>
    </source>
</evidence>
<accession>A0ACC3YC09</accession>